<comment type="caution">
    <text evidence="3">The sequence shown here is derived from an EMBL/GenBank/DDBJ whole genome shotgun (WGS) entry which is preliminary data.</text>
</comment>
<feature type="transmembrane region" description="Helical" evidence="2">
    <location>
        <begin position="12"/>
        <end position="34"/>
    </location>
</feature>
<keyword evidence="2" id="KW-0812">Transmembrane</keyword>
<organism evidence="3 4">
    <name type="scientific">Rapidithrix thailandica</name>
    <dbReference type="NCBI Taxonomy" id="413964"/>
    <lineage>
        <taxon>Bacteria</taxon>
        <taxon>Pseudomonadati</taxon>
        <taxon>Bacteroidota</taxon>
        <taxon>Cytophagia</taxon>
        <taxon>Cytophagales</taxon>
        <taxon>Flammeovirgaceae</taxon>
        <taxon>Rapidithrix</taxon>
    </lineage>
</organism>
<keyword evidence="2" id="KW-0472">Membrane</keyword>
<dbReference type="Proteomes" id="UP001403385">
    <property type="component" value="Unassembled WGS sequence"/>
</dbReference>
<feature type="compositionally biased region" description="Polar residues" evidence="1">
    <location>
        <begin position="59"/>
        <end position="70"/>
    </location>
</feature>
<feature type="region of interest" description="Disordered" evidence="1">
    <location>
        <begin position="57"/>
        <end position="193"/>
    </location>
</feature>
<keyword evidence="4" id="KW-1185">Reference proteome</keyword>
<feature type="compositionally biased region" description="Acidic residues" evidence="1">
    <location>
        <begin position="120"/>
        <end position="134"/>
    </location>
</feature>
<protein>
    <submittedName>
        <fullName evidence="3">Uncharacterized protein</fullName>
    </submittedName>
</protein>
<feature type="compositionally biased region" description="Low complexity" evidence="1">
    <location>
        <begin position="164"/>
        <end position="181"/>
    </location>
</feature>
<dbReference type="EMBL" id="JBDKWZ010000007">
    <property type="protein sequence ID" value="MEN7549151.1"/>
    <property type="molecule type" value="Genomic_DNA"/>
</dbReference>
<evidence type="ECO:0000256" key="1">
    <source>
        <dbReference type="SAM" id="MobiDB-lite"/>
    </source>
</evidence>
<sequence>MEEENKKKRQRTALLITLLVDAAVIAVLIFVVAWRAPDPPIPQYGIEVNFGTMDFGSGDIQNQTTPNNNESMDKAKPDVETPPTEEPTEDPVQEPQPSPDPVTEDPTPEETPTEVPPVADESEESVETVEEMPEPDPVPDKPKEEKPKVNQETVLKPVPGSKDNNTGTANENQANNNGNQNKTGDQGKKEGNLNADALLGSTGSGGAALDMPGWNWDEMPNVVDNSRETGYVEFEIKIDDEGEVISVKTLKRSVTSTVANVYKKEVENLTFSPVTGDNPPAFTVGRIRFTITSR</sequence>
<proteinExistence type="predicted"/>
<feature type="compositionally biased region" description="Basic and acidic residues" evidence="1">
    <location>
        <begin position="138"/>
        <end position="149"/>
    </location>
</feature>
<evidence type="ECO:0000313" key="4">
    <source>
        <dbReference type="Proteomes" id="UP001403385"/>
    </source>
</evidence>
<feature type="compositionally biased region" description="Acidic residues" evidence="1">
    <location>
        <begin position="102"/>
        <end position="112"/>
    </location>
</feature>
<keyword evidence="2" id="KW-1133">Transmembrane helix</keyword>
<evidence type="ECO:0000313" key="3">
    <source>
        <dbReference type="EMBL" id="MEN7549151.1"/>
    </source>
</evidence>
<evidence type="ECO:0000256" key="2">
    <source>
        <dbReference type="SAM" id="Phobius"/>
    </source>
</evidence>
<dbReference type="AlphaFoldDB" id="A0AAW9S813"/>
<name>A0AAW9S813_9BACT</name>
<accession>A0AAW9S813</accession>
<reference evidence="3 4" key="1">
    <citation type="submission" date="2024-04" db="EMBL/GenBank/DDBJ databases">
        <title>Novel genus in family Flammeovirgaceae.</title>
        <authorList>
            <person name="Nguyen T.H."/>
            <person name="Vuong T.Q."/>
            <person name="Le H."/>
            <person name="Kim S.-G."/>
        </authorList>
    </citation>
    <scope>NUCLEOTIDE SEQUENCE [LARGE SCALE GENOMIC DNA]</scope>
    <source>
        <strain evidence="3 4">JCM 23209</strain>
    </source>
</reference>
<gene>
    <name evidence="3" type="ORF">AAG747_14605</name>
</gene>
<dbReference type="RefSeq" id="WP_346821920.1">
    <property type="nucleotide sequence ID" value="NZ_JBDKWZ010000007.1"/>
</dbReference>